<sequence>MHPPAPAREPLRVGRLLWGIALLLAAPVFAIWMAVTGLLSALAAASITVDASGAVPPLISAGQTLLSAFAFWAMFVSAGAGLVVLILLGVQSIQAARRPPVVSPGATFGSVLWAWGLAIPFATGIGALIGMLFRATAESIGTDLSLDAGPGTGINDDDAVHGLITGGAWLLVAVVGLSLAVILTVRYVRARRQSKNYASGRSTG</sequence>
<feature type="transmembrane region" description="Helical" evidence="1">
    <location>
        <begin position="111"/>
        <end position="133"/>
    </location>
</feature>
<dbReference type="OrthoDB" id="5117126at2"/>
<evidence type="ECO:0000313" key="2">
    <source>
        <dbReference type="EMBL" id="KAB1636397.1"/>
    </source>
</evidence>
<dbReference type="RefSeq" id="WP_151424705.1">
    <property type="nucleotide sequence ID" value="NZ_WBJX01000006.1"/>
</dbReference>
<feature type="transmembrane region" description="Helical" evidence="1">
    <location>
        <begin position="16"/>
        <end position="49"/>
    </location>
</feature>
<evidence type="ECO:0000256" key="1">
    <source>
        <dbReference type="SAM" id="Phobius"/>
    </source>
</evidence>
<organism evidence="2 3">
    <name type="scientific">Pseudoclavibacter terrae</name>
    <dbReference type="NCBI Taxonomy" id="1530195"/>
    <lineage>
        <taxon>Bacteria</taxon>
        <taxon>Bacillati</taxon>
        <taxon>Actinomycetota</taxon>
        <taxon>Actinomycetes</taxon>
        <taxon>Micrococcales</taxon>
        <taxon>Microbacteriaceae</taxon>
        <taxon>Pseudoclavibacter</taxon>
    </lineage>
</organism>
<dbReference type="EMBL" id="WBJX01000006">
    <property type="protein sequence ID" value="KAB1636397.1"/>
    <property type="molecule type" value="Genomic_DNA"/>
</dbReference>
<dbReference type="AlphaFoldDB" id="A0A7J5AYF8"/>
<proteinExistence type="predicted"/>
<keyword evidence="1" id="KW-1133">Transmembrane helix</keyword>
<keyword evidence="1" id="KW-0472">Membrane</keyword>
<gene>
    <name evidence="2" type="ORF">F8O03_15690</name>
</gene>
<feature type="transmembrane region" description="Helical" evidence="1">
    <location>
        <begin position="69"/>
        <end position="90"/>
    </location>
</feature>
<keyword evidence="1" id="KW-0812">Transmembrane</keyword>
<protein>
    <submittedName>
        <fullName evidence="2">Uncharacterized protein</fullName>
    </submittedName>
</protein>
<evidence type="ECO:0000313" key="3">
    <source>
        <dbReference type="Proteomes" id="UP000490386"/>
    </source>
</evidence>
<reference evidence="2 3" key="1">
    <citation type="submission" date="2019-09" db="EMBL/GenBank/DDBJ databases">
        <title>Phylogeny of genus Pseudoclavibacter and closely related genus.</title>
        <authorList>
            <person name="Li Y."/>
        </authorList>
    </citation>
    <scope>NUCLEOTIDE SEQUENCE [LARGE SCALE GENOMIC DNA]</scope>
    <source>
        <strain evidence="2 3">THG-MD12</strain>
    </source>
</reference>
<keyword evidence="3" id="KW-1185">Reference proteome</keyword>
<name>A0A7J5AYF8_9MICO</name>
<comment type="caution">
    <text evidence="2">The sequence shown here is derived from an EMBL/GenBank/DDBJ whole genome shotgun (WGS) entry which is preliminary data.</text>
</comment>
<accession>A0A7J5AYF8</accession>
<feature type="transmembrane region" description="Helical" evidence="1">
    <location>
        <begin position="168"/>
        <end position="188"/>
    </location>
</feature>
<dbReference type="Proteomes" id="UP000490386">
    <property type="component" value="Unassembled WGS sequence"/>
</dbReference>